<dbReference type="InterPro" id="IPR006119">
    <property type="entry name" value="Resolv_N"/>
</dbReference>
<reference evidence="2 3" key="1">
    <citation type="submission" date="2018-06" db="EMBL/GenBank/DDBJ databases">
        <authorList>
            <consortium name="Pathogen Informatics"/>
            <person name="Doyle S."/>
        </authorList>
    </citation>
    <scope>NUCLEOTIDE SEQUENCE [LARGE SCALE GENOMIC DNA]</scope>
    <source>
        <strain evidence="2 3">NCTC11190</strain>
    </source>
</reference>
<proteinExistence type="predicted"/>
<organism evidence="2 3">
    <name type="scientific">Rikenella microfusus</name>
    <dbReference type="NCBI Taxonomy" id="28139"/>
    <lineage>
        <taxon>Bacteria</taxon>
        <taxon>Pseudomonadati</taxon>
        <taxon>Bacteroidota</taxon>
        <taxon>Bacteroidia</taxon>
        <taxon>Bacteroidales</taxon>
        <taxon>Rikenellaceae</taxon>
        <taxon>Rikenella</taxon>
    </lineage>
</organism>
<dbReference type="OrthoDB" id="2290206at2"/>
<evidence type="ECO:0000313" key="3">
    <source>
        <dbReference type="Proteomes" id="UP000255233"/>
    </source>
</evidence>
<sequence length="210" mass="23919">MKRNNRGTIRGYFRPSEGTYDLQSGISALIEAGVCSGNLFFDQEGHAELERLIAQTEAGDTVIVLRLDDICTNIDELFRTVRRLLLRGVGLQSLGEPWFRLTGETMQGPALYELIARLHDLSVHLQSRTSRAEPVVRRPVGRPKGIRAEYRKKLDAALQLYTERRELSVAEICGKVGLNERTFYRYLDQQGFRVVRRPKGRKTKTNARAD</sequence>
<evidence type="ECO:0000313" key="2">
    <source>
        <dbReference type="EMBL" id="SUE34566.1"/>
    </source>
</evidence>
<dbReference type="STRING" id="880526.GCA_000427365_02023"/>
<dbReference type="SUPFAM" id="SSF53041">
    <property type="entry name" value="Resolvase-like"/>
    <property type="match status" value="1"/>
</dbReference>
<feature type="domain" description="Resolvase/invertase-type recombinase catalytic" evidence="1">
    <location>
        <begin position="11"/>
        <end position="124"/>
    </location>
</feature>
<dbReference type="Proteomes" id="UP000255233">
    <property type="component" value="Unassembled WGS sequence"/>
</dbReference>
<dbReference type="RefSeq" id="WP_027291585.1">
    <property type="nucleotide sequence ID" value="NZ_CALVFX010000001.1"/>
</dbReference>
<dbReference type="InterPro" id="IPR036162">
    <property type="entry name" value="Resolvase-like_N_sf"/>
</dbReference>
<evidence type="ECO:0000259" key="1">
    <source>
        <dbReference type="Pfam" id="PF00239"/>
    </source>
</evidence>
<keyword evidence="3" id="KW-1185">Reference proteome</keyword>
<protein>
    <submittedName>
        <fullName evidence="2">Resolvase, N terminal domain</fullName>
    </submittedName>
</protein>
<dbReference type="Gene3D" id="3.40.50.1390">
    <property type="entry name" value="Resolvase, N-terminal catalytic domain"/>
    <property type="match status" value="1"/>
</dbReference>
<gene>
    <name evidence="2" type="ORF">NCTC11190_01797</name>
</gene>
<dbReference type="AlphaFoldDB" id="A0A379MT25"/>
<name>A0A379MT25_9BACT</name>
<dbReference type="GO" id="GO:0003677">
    <property type="term" value="F:DNA binding"/>
    <property type="evidence" value="ECO:0007669"/>
    <property type="project" value="InterPro"/>
</dbReference>
<accession>A0A379MT25</accession>
<dbReference type="Pfam" id="PF00239">
    <property type="entry name" value="Resolvase"/>
    <property type="match status" value="1"/>
</dbReference>
<dbReference type="EMBL" id="UGVL01000001">
    <property type="protein sequence ID" value="SUE34566.1"/>
    <property type="molecule type" value="Genomic_DNA"/>
</dbReference>
<dbReference type="GO" id="GO:0000150">
    <property type="term" value="F:DNA strand exchange activity"/>
    <property type="evidence" value="ECO:0007669"/>
    <property type="project" value="InterPro"/>
</dbReference>